<dbReference type="Pfam" id="PF05175">
    <property type="entry name" value="MTS"/>
    <property type="match status" value="1"/>
</dbReference>
<dbReference type="HAMAP" id="MF_02126">
    <property type="entry name" value="RF_methyltr_PrmC"/>
    <property type="match status" value="1"/>
</dbReference>
<dbReference type="PANTHER" id="PTHR18895:SF74">
    <property type="entry name" value="MTRF1L RELEASE FACTOR GLUTAMINE METHYLTRANSFERASE"/>
    <property type="match status" value="1"/>
</dbReference>
<dbReference type="InterPro" id="IPR040758">
    <property type="entry name" value="PrmC_N"/>
</dbReference>
<dbReference type="InterPro" id="IPR007848">
    <property type="entry name" value="Small_mtfrase_dom"/>
</dbReference>
<dbReference type="PROSITE" id="PS00092">
    <property type="entry name" value="N6_MTASE"/>
    <property type="match status" value="1"/>
</dbReference>
<dbReference type="GO" id="GO:0032259">
    <property type="term" value="P:methylation"/>
    <property type="evidence" value="ECO:0007669"/>
    <property type="project" value="UniProtKB-KW"/>
</dbReference>
<dbReference type="GO" id="GO:0003676">
    <property type="term" value="F:nucleic acid binding"/>
    <property type="evidence" value="ECO:0007669"/>
    <property type="project" value="InterPro"/>
</dbReference>
<evidence type="ECO:0000256" key="4">
    <source>
        <dbReference type="ARBA" id="ARBA00048391"/>
    </source>
</evidence>
<name>A0A494YYX8_9BACI</name>
<dbReference type="RefSeq" id="WP_121131473.1">
    <property type="nucleotide sequence ID" value="NZ_JBHUFK010000065.1"/>
</dbReference>
<comment type="caution">
    <text evidence="8">The sequence shown here is derived from an EMBL/GenBank/DDBJ whole genome shotgun (WGS) entry which is preliminary data.</text>
</comment>
<evidence type="ECO:0000256" key="5">
    <source>
        <dbReference type="HAMAP-Rule" id="MF_02126"/>
    </source>
</evidence>
<feature type="binding site" evidence="5">
    <location>
        <begin position="191"/>
        <end position="194"/>
    </location>
    <ligand>
        <name>substrate</name>
    </ligand>
</feature>
<gene>
    <name evidence="5 8" type="primary">prmC</name>
    <name evidence="8" type="ORF">D8M05_10280</name>
</gene>
<feature type="domain" description="Methyltransferase small" evidence="6">
    <location>
        <begin position="119"/>
        <end position="199"/>
    </location>
</feature>
<dbReference type="SUPFAM" id="SSF53335">
    <property type="entry name" value="S-adenosyl-L-methionine-dependent methyltransferases"/>
    <property type="match status" value="1"/>
</dbReference>
<dbReference type="EC" id="2.1.1.297" evidence="5"/>
<organism evidence="8 9">
    <name type="scientific">Oceanobacillus bengalensis</name>
    <dbReference type="NCBI Taxonomy" id="1435466"/>
    <lineage>
        <taxon>Bacteria</taxon>
        <taxon>Bacillati</taxon>
        <taxon>Bacillota</taxon>
        <taxon>Bacilli</taxon>
        <taxon>Bacillales</taxon>
        <taxon>Bacillaceae</taxon>
        <taxon>Oceanobacillus</taxon>
    </lineage>
</organism>
<dbReference type="InterPro" id="IPR002052">
    <property type="entry name" value="DNA_methylase_N6_adenine_CS"/>
</dbReference>
<dbReference type="InterPro" id="IPR004556">
    <property type="entry name" value="HemK-like"/>
</dbReference>
<proteinExistence type="inferred from homology"/>
<feature type="binding site" evidence="5">
    <location>
        <position position="147"/>
    </location>
    <ligand>
        <name>S-adenosyl-L-methionine</name>
        <dbReference type="ChEBI" id="CHEBI:59789"/>
    </ligand>
</feature>
<dbReference type="Pfam" id="PF17827">
    <property type="entry name" value="PrmC_N"/>
    <property type="match status" value="1"/>
</dbReference>
<comment type="function">
    <text evidence="5">Methylates the class 1 translation termination release factors RF1/PrfA and RF2/PrfB on the glutamine residue of the universally conserved GGQ motif.</text>
</comment>
<feature type="binding site" evidence="5">
    <location>
        <position position="174"/>
    </location>
    <ligand>
        <name>S-adenosyl-L-methionine</name>
        <dbReference type="ChEBI" id="CHEBI:59789"/>
    </ligand>
</feature>
<evidence type="ECO:0000259" key="6">
    <source>
        <dbReference type="Pfam" id="PF05175"/>
    </source>
</evidence>
<dbReference type="InterPro" id="IPR029063">
    <property type="entry name" value="SAM-dependent_MTases_sf"/>
</dbReference>
<evidence type="ECO:0000256" key="3">
    <source>
        <dbReference type="ARBA" id="ARBA00022691"/>
    </source>
</evidence>
<dbReference type="NCBIfam" id="TIGR03534">
    <property type="entry name" value="RF_mod_PrmC"/>
    <property type="match status" value="1"/>
</dbReference>
<dbReference type="InterPro" id="IPR019874">
    <property type="entry name" value="RF_methyltr_PrmC"/>
</dbReference>
<dbReference type="GO" id="GO:0102559">
    <property type="term" value="F:peptide chain release factor N(5)-glutamine methyltransferase activity"/>
    <property type="evidence" value="ECO:0007669"/>
    <property type="project" value="UniProtKB-EC"/>
</dbReference>
<dbReference type="OrthoDB" id="9800643at2"/>
<dbReference type="Gene3D" id="3.40.50.150">
    <property type="entry name" value="Vaccinia Virus protein VP39"/>
    <property type="match status" value="1"/>
</dbReference>
<feature type="domain" description="Release factor glutamine methyltransferase N-terminal" evidence="7">
    <location>
        <begin position="7"/>
        <end position="76"/>
    </location>
</feature>
<feature type="binding site" evidence="5">
    <location>
        <begin position="124"/>
        <end position="128"/>
    </location>
    <ligand>
        <name>S-adenosyl-L-methionine</name>
        <dbReference type="ChEBI" id="CHEBI:59789"/>
    </ligand>
</feature>
<feature type="binding site" evidence="5">
    <location>
        <position position="191"/>
    </location>
    <ligand>
        <name>S-adenosyl-L-methionine</name>
        <dbReference type="ChEBI" id="CHEBI:59789"/>
    </ligand>
</feature>
<keyword evidence="9" id="KW-1185">Reference proteome</keyword>
<evidence type="ECO:0000259" key="7">
    <source>
        <dbReference type="Pfam" id="PF17827"/>
    </source>
</evidence>
<evidence type="ECO:0000313" key="8">
    <source>
        <dbReference type="EMBL" id="RKQ15376.1"/>
    </source>
</evidence>
<keyword evidence="3 5" id="KW-0949">S-adenosyl-L-methionine</keyword>
<comment type="similarity">
    <text evidence="5">Belongs to the protein N5-glutamine methyltransferase family. PrmC subfamily.</text>
</comment>
<evidence type="ECO:0000256" key="1">
    <source>
        <dbReference type="ARBA" id="ARBA00022603"/>
    </source>
</evidence>
<protein>
    <recommendedName>
        <fullName evidence="5">Release factor glutamine methyltransferase</fullName>
        <shortName evidence="5">RF MTase</shortName>
        <ecNumber evidence="5">2.1.1.297</ecNumber>
    </recommendedName>
    <alternativeName>
        <fullName evidence="5">N5-glutamine methyltransferase PrmC</fullName>
    </alternativeName>
    <alternativeName>
        <fullName evidence="5">Protein-(glutamine-N5) MTase PrmC</fullName>
    </alternativeName>
    <alternativeName>
        <fullName evidence="5">Protein-glutamine N-methyltransferase PrmC</fullName>
    </alternativeName>
</protein>
<keyword evidence="2 5" id="KW-0808">Transferase</keyword>
<accession>A0A494YYX8</accession>
<keyword evidence="1 5" id="KW-0489">Methyltransferase</keyword>
<dbReference type="Proteomes" id="UP000281813">
    <property type="component" value="Unassembled WGS sequence"/>
</dbReference>
<comment type="catalytic activity">
    <reaction evidence="4 5">
        <text>L-glutaminyl-[peptide chain release factor] + S-adenosyl-L-methionine = N(5)-methyl-L-glutaminyl-[peptide chain release factor] + S-adenosyl-L-homocysteine + H(+)</text>
        <dbReference type="Rhea" id="RHEA:42896"/>
        <dbReference type="Rhea" id="RHEA-COMP:10271"/>
        <dbReference type="Rhea" id="RHEA-COMP:10272"/>
        <dbReference type="ChEBI" id="CHEBI:15378"/>
        <dbReference type="ChEBI" id="CHEBI:30011"/>
        <dbReference type="ChEBI" id="CHEBI:57856"/>
        <dbReference type="ChEBI" id="CHEBI:59789"/>
        <dbReference type="ChEBI" id="CHEBI:61891"/>
        <dbReference type="EC" id="2.1.1.297"/>
    </reaction>
</comment>
<dbReference type="Gene3D" id="1.10.8.10">
    <property type="entry name" value="DNA helicase RuvA subunit, C-terminal domain"/>
    <property type="match status" value="1"/>
</dbReference>
<dbReference type="PANTHER" id="PTHR18895">
    <property type="entry name" value="HEMK METHYLTRANSFERASE"/>
    <property type="match status" value="1"/>
</dbReference>
<dbReference type="CDD" id="cd02440">
    <property type="entry name" value="AdoMet_MTases"/>
    <property type="match status" value="1"/>
</dbReference>
<dbReference type="EMBL" id="RBZO01000014">
    <property type="protein sequence ID" value="RKQ15376.1"/>
    <property type="molecule type" value="Genomic_DNA"/>
</dbReference>
<dbReference type="AlphaFoldDB" id="A0A494YYX8"/>
<evidence type="ECO:0000313" key="9">
    <source>
        <dbReference type="Proteomes" id="UP000281813"/>
    </source>
</evidence>
<evidence type="ECO:0000256" key="2">
    <source>
        <dbReference type="ARBA" id="ARBA00022679"/>
    </source>
</evidence>
<dbReference type="InterPro" id="IPR050320">
    <property type="entry name" value="N5-glutamine_MTase"/>
</dbReference>
<reference evidence="8 9" key="1">
    <citation type="journal article" date="2015" name="Antonie Van Leeuwenhoek">
        <title>Oceanobacillus bengalensis sp. nov., a bacterium isolated from seawater of the Bay of Bengal.</title>
        <authorList>
            <person name="Yongchang O."/>
            <person name="Xiang W."/>
            <person name="Wang G."/>
        </authorList>
    </citation>
    <scope>NUCLEOTIDE SEQUENCE [LARGE SCALE GENOMIC DNA]</scope>
    <source>
        <strain evidence="8 9">MCCC 1K00260</strain>
    </source>
</reference>
<dbReference type="NCBIfam" id="TIGR00536">
    <property type="entry name" value="hemK_fam"/>
    <property type="match status" value="1"/>
</dbReference>
<sequence length="286" mass="32404">MSEKLYEVLKRASLFLDEYNRESKVAEILLQHHLRISRSEFFMKMQDPVPSSVIERFEKDLQLHAETGIPVQHLTGNEMFYGRKFQVNNHVLIPRPETEELVLHIIELVKKKYTENPITIVDIGTGSGVIAITLALELPQATVYATDISSEALSIAKNNADRLKANVHFLQGDFAQPLIDENIQADIIVSNPPYIAESEKAAMDDTVKNFDPALALFADEEGLAAYRRIIQQAPKVLKRQAQIAFEIGYKQSADIQEIIMQRFPTAEVRCLKDINGKDRIVSARIF</sequence>